<evidence type="ECO:0000313" key="2">
    <source>
        <dbReference type="Proteomes" id="UP000183417"/>
    </source>
</evidence>
<dbReference type="EMBL" id="FNPE01000038">
    <property type="protein sequence ID" value="SDZ57964.1"/>
    <property type="molecule type" value="Genomic_DNA"/>
</dbReference>
<reference evidence="1 2" key="1">
    <citation type="submission" date="2016-10" db="EMBL/GenBank/DDBJ databases">
        <authorList>
            <person name="de Groot N.N."/>
        </authorList>
    </citation>
    <scope>NUCLEOTIDE SEQUENCE [LARGE SCALE GENOMIC DNA]</scope>
    <source>
        <strain evidence="1 2">LMG 24775</strain>
    </source>
</reference>
<dbReference type="Proteomes" id="UP000183417">
    <property type="component" value="Unassembled WGS sequence"/>
</dbReference>
<dbReference type="AlphaFoldDB" id="A0A1H3U656"/>
<accession>A0A1H3U656</accession>
<name>A0A1H3U656_9BURK</name>
<gene>
    <name evidence="1" type="ORF">SAMN05421547_13828</name>
</gene>
<protein>
    <submittedName>
        <fullName evidence="1">Uncharacterized protein</fullName>
    </submittedName>
</protein>
<proteinExistence type="predicted"/>
<dbReference type="RefSeq" id="WP_374008502.1">
    <property type="nucleotide sequence ID" value="NZ_CP169073.1"/>
</dbReference>
<organism evidence="1 2">
    <name type="scientific">Delftia lacustris</name>
    <dbReference type="NCBI Taxonomy" id="558537"/>
    <lineage>
        <taxon>Bacteria</taxon>
        <taxon>Pseudomonadati</taxon>
        <taxon>Pseudomonadota</taxon>
        <taxon>Betaproteobacteria</taxon>
        <taxon>Burkholderiales</taxon>
        <taxon>Comamonadaceae</taxon>
        <taxon>Delftia</taxon>
    </lineage>
</organism>
<sequence>MAHGAGERPLPGLLGGLPSRGLGFNTGVQFMGYYTAVLSVPALVKLF</sequence>
<evidence type="ECO:0000313" key="1">
    <source>
        <dbReference type="EMBL" id="SDZ57964.1"/>
    </source>
</evidence>